<reference evidence="4" key="1">
    <citation type="submission" date="2016-06" db="EMBL/GenBank/DDBJ databases">
        <authorList>
            <person name="Varghese N."/>
            <person name="Submissions Spin"/>
        </authorList>
    </citation>
    <scope>NUCLEOTIDE SEQUENCE [LARGE SCALE GENOMIC DNA]</scope>
    <source>
        <strain evidence="4">DSM 43817</strain>
    </source>
</reference>
<name>A0A1C6STS3_9ACTN</name>
<accession>A0A1C6STS3</accession>
<keyword evidence="1" id="KW-1133">Transmembrane helix</keyword>
<dbReference type="GO" id="GO:0003676">
    <property type="term" value="F:nucleic acid binding"/>
    <property type="evidence" value="ECO:0007669"/>
    <property type="project" value="InterPro"/>
</dbReference>
<keyword evidence="1" id="KW-0812">Transmembrane</keyword>
<dbReference type="InterPro" id="IPR012340">
    <property type="entry name" value="NA-bd_OB-fold"/>
</dbReference>
<dbReference type="EMBL" id="FMHW01000002">
    <property type="protein sequence ID" value="SCL32653.1"/>
    <property type="molecule type" value="Genomic_DNA"/>
</dbReference>
<dbReference type="PRINTS" id="PR00050">
    <property type="entry name" value="COLDSHOCK"/>
</dbReference>
<dbReference type="SUPFAM" id="SSF50249">
    <property type="entry name" value="Nucleic acid-binding proteins"/>
    <property type="match status" value="1"/>
</dbReference>
<sequence>MAEGYVRDFNSEKGYGFITPDAGGPVLLVRFFDIQMLGYKTLEEGERVSYAVEVEADGTPRAVEVTPLGRRMPGRGTSGQSPPSARPILLVMALLAVPTGMMVFTAIAMFGGWQLPEWWAPVLGVGFGASLLVARLYNK</sequence>
<dbReference type="InterPro" id="IPR011129">
    <property type="entry name" value="CSD"/>
</dbReference>
<evidence type="ECO:0000313" key="4">
    <source>
        <dbReference type="Proteomes" id="UP000198959"/>
    </source>
</evidence>
<evidence type="ECO:0000259" key="2">
    <source>
        <dbReference type="PROSITE" id="PS51857"/>
    </source>
</evidence>
<dbReference type="PANTHER" id="PTHR46565">
    <property type="entry name" value="COLD SHOCK DOMAIN PROTEIN 2"/>
    <property type="match status" value="1"/>
</dbReference>
<feature type="transmembrane region" description="Helical" evidence="1">
    <location>
        <begin position="118"/>
        <end position="137"/>
    </location>
</feature>
<dbReference type="AlphaFoldDB" id="A0A1C6STS3"/>
<dbReference type="RefSeq" id="WP_091645625.1">
    <property type="nucleotide sequence ID" value="NZ_FMHW01000002.1"/>
</dbReference>
<protein>
    <submittedName>
        <fullName evidence="3">Cold shock protein, CspA family</fullName>
    </submittedName>
</protein>
<keyword evidence="1" id="KW-0472">Membrane</keyword>
<feature type="domain" description="CSD" evidence="2">
    <location>
        <begin position="1"/>
        <end position="67"/>
    </location>
</feature>
<proteinExistence type="predicted"/>
<dbReference type="InterPro" id="IPR002059">
    <property type="entry name" value="CSP_DNA-bd"/>
</dbReference>
<evidence type="ECO:0000256" key="1">
    <source>
        <dbReference type="SAM" id="Phobius"/>
    </source>
</evidence>
<dbReference type="SMART" id="SM00357">
    <property type="entry name" value="CSP"/>
    <property type="match status" value="1"/>
</dbReference>
<dbReference type="Proteomes" id="UP000198959">
    <property type="component" value="Unassembled WGS sequence"/>
</dbReference>
<gene>
    <name evidence="3" type="ORF">GA0074692_3370</name>
</gene>
<dbReference type="Gene3D" id="2.40.50.140">
    <property type="entry name" value="Nucleic acid-binding proteins"/>
    <property type="match status" value="1"/>
</dbReference>
<organism evidence="3 4">
    <name type="scientific">Micromonospora pallida</name>
    <dbReference type="NCBI Taxonomy" id="145854"/>
    <lineage>
        <taxon>Bacteria</taxon>
        <taxon>Bacillati</taxon>
        <taxon>Actinomycetota</taxon>
        <taxon>Actinomycetes</taxon>
        <taxon>Micromonosporales</taxon>
        <taxon>Micromonosporaceae</taxon>
        <taxon>Micromonospora</taxon>
    </lineage>
</organism>
<evidence type="ECO:0000313" key="3">
    <source>
        <dbReference type="EMBL" id="SCL32653.1"/>
    </source>
</evidence>
<dbReference type="OrthoDB" id="7477356at2"/>
<keyword evidence="4" id="KW-1185">Reference proteome</keyword>
<dbReference type="PANTHER" id="PTHR46565:SF5">
    <property type="entry name" value="COLD SHOCK PROTEIN 2-LIKE"/>
    <property type="match status" value="1"/>
</dbReference>
<dbReference type="Pfam" id="PF00313">
    <property type="entry name" value="CSD"/>
    <property type="match status" value="1"/>
</dbReference>
<dbReference type="PROSITE" id="PS51857">
    <property type="entry name" value="CSD_2"/>
    <property type="match status" value="1"/>
</dbReference>
<feature type="transmembrane region" description="Helical" evidence="1">
    <location>
        <begin position="88"/>
        <end position="112"/>
    </location>
</feature>
<dbReference type="STRING" id="145854.GA0074692_3370"/>